<dbReference type="OMA" id="EFSWTTI"/>
<dbReference type="KEGG" id="nnu:104610172"/>
<dbReference type="RefSeq" id="XP_010274980.1">
    <property type="nucleotide sequence ID" value="XM_010276678.2"/>
</dbReference>
<evidence type="ECO:0000256" key="1">
    <source>
        <dbReference type="ARBA" id="ARBA00022737"/>
    </source>
</evidence>
<accession>A0A1U8B667</accession>
<feature type="repeat" description="PPR" evidence="2">
    <location>
        <begin position="533"/>
        <end position="563"/>
    </location>
</feature>
<dbReference type="Pfam" id="PF01535">
    <property type="entry name" value="PPR"/>
    <property type="match status" value="7"/>
</dbReference>
<dbReference type="Gene3D" id="1.25.40.10">
    <property type="entry name" value="Tetratricopeptide repeat domain"/>
    <property type="match status" value="8"/>
</dbReference>
<dbReference type="Pfam" id="PF13041">
    <property type="entry name" value="PPR_2"/>
    <property type="match status" value="3"/>
</dbReference>
<proteinExistence type="predicted"/>
<keyword evidence="3" id="KW-1185">Reference proteome</keyword>
<dbReference type="Pfam" id="PF20431">
    <property type="entry name" value="E_motif"/>
    <property type="match status" value="1"/>
</dbReference>
<feature type="repeat" description="PPR" evidence="2">
    <location>
        <begin position="228"/>
        <end position="262"/>
    </location>
</feature>
<reference evidence="4" key="1">
    <citation type="submission" date="2025-08" db="UniProtKB">
        <authorList>
            <consortium name="RefSeq"/>
        </authorList>
    </citation>
    <scope>IDENTIFICATION</scope>
</reference>
<dbReference type="Proteomes" id="UP000189703">
    <property type="component" value="Unplaced"/>
</dbReference>
<protein>
    <submittedName>
        <fullName evidence="4">Pentatricopeptide repeat-containing protein At2g40720-like</fullName>
    </submittedName>
</protein>
<dbReference type="GO" id="GO:0009451">
    <property type="term" value="P:RNA modification"/>
    <property type="evidence" value="ECO:0007669"/>
    <property type="project" value="InterPro"/>
</dbReference>
<feature type="repeat" description="PPR" evidence="2">
    <location>
        <begin position="740"/>
        <end position="774"/>
    </location>
</feature>
<dbReference type="InterPro" id="IPR046960">
    <property type="entry name" value="PPR_At4g14850-like_plant"/>
</dbReference>
<dbReference type="NCBIfam" id="TIGR00756">
    <property type="entry name" value="PPR"/>
    <property type="match status" value="4"/>
</dbReference>
<dbReference type="AlphaFoldDB" id="A0A1U8B667"/>
<dbReference type="FunFam" id="1.25.40.10:FF:000090">
    <property type="entry name" value="Pentatricopeptide repeat-containing protein, chloroplastic"/>
    <property type="match status" value="1"/>
</dbReference>
<evidence type="ECO:0000256" key="2">
    <source>
        <dbReference type="PROSITE-ProRule" id="PRU00708"/>
    </source>
</evidence>
<dbReference type="InParanoid" id="A0A1U8B667"/>
<dbReference type="GO" id="GO:0003723">
    <property type="term" value="F:RNA binding"/>
    <property type="evidence" value="ECO:0007669"/>
    <property type="project" value="InterPro"/>
</dbReference>
<keyword evidence="1" id="KW-0677">Repeat</keyword>
<dbReference type="eggNOG" id="KOG4197">
    <property type="taxonomic scope" value="Eukaryota"/>
</dbReference>
<evidence type="ECO:0000313" key="3">
    <source>
        <dbReference type="Proteomes" id="UP000189703"/>
    </source>
</evidence>
<dbReference type="InterPro" id="IPR046848">
    <property type="entry name" value="E_motif"/>
</dbReference>
<dbReference type="PANTHER" id="PTHR47926">
    <property type="entry name" value="PENTATRICOPEPTIDE REPEAT-CONTAINING PROTEIN"/>
    <property type="match status" value="1"/>
</dbReference>
<dbReference type="InterPro" id="IPR011990">
    <property type="entry name" value="TPR-like_helical_dom_sf"/>
</dbReference>
<feature type="repeat" description="PPR" evidence="2">
    <location>
        <begin position="329"/>
        <end position="363"/>
    </location>
</feature>
<dbReference type="GeneID" id="104610172"/>
<dbReference type="FunFam" id="1.25.40.10:FF:000285">
    <property type="entry name" value="Pentatricopeptide repeat-containing protein, chloroplastic"/>
    <property type="match status" value="1"/>
</dbReference>
<dbReference type="FunFam" id="1.25.40.10:FF:000381">
    <property type="entry name" value="Pentatricopeptide repeat-containing protein"/>
    <property type="match status" value="1"/>
</dbReference>
<name>A0A1U8B667_NELNU</name>
<gene>
    <name evidence="4" type="primary">LOC104610172</name>
</gene>
<dbReference type="PANTHER" id="PTHR47926:SF342">
    <property type="entry name" value="TETRATRICOPEPTIDE-LIKE HELICAL DOMAIN-CONTAINING PROTEIN-RELATED"/>
    <property type="match status" value="1"/>
</dbReference>
<feature type="repeat" description="PPR" evidence="2">
    <location>
        <begin position="125"/>
        <end position="159"/>
    </location>
</feature>
<dbReference type="OrthoDB" id="185373at2759"/>
<organism evidence="3 4">
    <name type="scientific">Nelumbo nucifera</name>
    <name type="common">Sacred lotus</name>
    <dbReference type="NCBI Taxonomy" id="4432"/>
    <lineage>
        <taxon>Eukaryota</taxon>
        <taxon>Viridiplantae</taxon>
        <taxon>Streptophyta</taxon>
        <taxon>Embryophyta</taxon>
        <taxon>Tracheophyta</taxon>
        <taxon>Spermatophyta</taxon>
        <taxon>Magnoliopsida</taxon>
        <taxon>Proteales</taxon>
        <taxon>Nelumbonaceae</taxon>
        <taxon>Nelumbo</taxon>
    </lineage>
</organism>
<sequence>MIFVNRFWLSFPFQREILSAKLNCRDLFIHFNNCISGIQRTVRTINSFFDIENHRPQFSLQECASLLQRFSDLRDVNNGKSLHSILIKSGLHRDVFVQNNILRFYAACEELMNARLLFDEMPEPNLISWTSMISAYVQYGYNDLGLQLFSLMCRSGLWPNEFGYSVALKACGVTGNLLMGKVLHGQTLKSGFELCFFCNSSIFNMYVKSWEVDDARKLFNEIPLNERSEALWNTLLDSCVQVSKAKEAINFFHQMLHFNVSPTCYTYAILIKSCTDLWNFHLVKSFHGRTVMVGLDNHSFVGGALVDTYSKLGFLEDAYKVFQELEEKDNVVWSSLLAGFHQSGVAEQGLQLFGQFVSEGHKLDPFIFANAFSLCSSIEVTAVGSQVHCSFIKSGFALDSFIGSSLINMYVGTGMVCHAYKCFLEVRHKNEICFNAMIAGLTFHSEDGKALELFCKMRELGLIPGHSTISYVLRACANLHKLEEGRALHSLIVKTLVDSDSNFGTGNALIELYAKRGVVEEAIMVFKEMDVPNEFCWTTIISSYTESERWEEALFLFLDMICSSKFIKPSQFTLVVVLQACTRLPALNQGKQIHGYIIKAGFELHSFVGSALISMYGMSPIKSDIYDASRVFSSMTERDIVSWSAIITAWEQHGYGEEALKLFIEFQHTSIPVDESVLSSCLAACASLVALESGKWIHSCIIKTGFESNLHVGSSIIDMYCKCGSILDAVKFFDGMERHNTVSWTAMITGYAHHGFGKEAIELFNGMKEAGLEPDGVTFIGVLTACSHVGLVKEGWQYFESMRNNYGLDITINHYACMVDLLGRAGQVDEAEALIKTTPFQSKTPLWKTLLGACNKHGNVQVGNRIAKILVELELDEPSTYVLLSNMYASASMWDHSIELRDRMKGEHINKDPGCSWVQVAT</sequence>
<dbReference type="PROSITE" id="PS51375">
    <property type="entry name" value="PPR"/>
    <property type="match status" value="6"/>
</dbReference>
<evidence type="ECO:0000313" key="4">
    <source>
        <dbReference type="RefSeq" id="XP_010274980.1"/>
    </source>
</evidence>
<dbReference type="InterPro" id="IPR002885">
    <property type="entry name" value="PPR_rpt"/>
</dbReference>
<feature type="repeat" description="PPR" evidence="2">
    <location>
        <begin position="430"/>
        <end position="464"/>
    </location>
</feature>